<evidence type="ECO:0000313" key="3">
    <source>
        <dbReference type="Proteomes" id="UP000199345"/>
    </source>
</evidence>
<dbReference type="Gene3D" id="2.40.320.10">
    <property type="entry name" value="Hypothetical Protein Pfu-838710-001"/>
    <property type="match status" value="1"/>
</dbReference>
<dbReference type="OrthoDB" id="3034217at2"/>
<reference evidence="3" key="1">
    <citation type="submission" date="2016-10" db="EMBL/GenBank/DDBJ databases">
        <authorList>
            <person name="Varghese N."/>
            <person name="Submissions S."/>
        </authorList>
    </citation>
    <scope>NUCLEOTIDE SEQUENCE [LARGE SCALE GENOMIC DNA]</scope>
    <source>
        <strain evidence="3">Nm71</strain>
    </source>
</reference>
<dbReference type="Proteomes" id="UP000199345">
    <property type="component" value="Unassembled WGS sequence"/>
</dbReference>
<proteinExistence type="predicted"/>
<gene>
    <name evidence="2" type="ORF">SAMN05216326_1267</name>
</gene>
<dbReference type="PANTHER" id="PTHR39569">
    <property type="entry name" value="INORGANIC TRIPHOSPHATASE"/>
    <property type="match status" value="1"/>
</dbReference>
<dbReference type="AlphaFoldDB" id="A0A1I0EBE8"/>
<dbReference type="PANTHER" id="PTHR39569:SF1">
    <property type="entry name" value="INORGANIC TRIPHOSPHATASE"/>
    <property type="match status" value="1"/>
</dbReference>
<dbReference type="SMART" id="SM01118">
    <property type="entry name" value="CYTH"/>
    <property type="match status" value="1"/>
</dbReference>
<dbReference type="GO" id="GO:0050355">
    <property type="term" value="F:inorganic triphosphate phosphatase activity"/>
    <property type="evidence" value="ECO:0007669"/>
    <property type="project" value="InterPro"/>
</dbReference>
<dbReference type="EMBL" id="FOIA01000026">
    <property type="protein sequence ID" value="SET42367.1"/>
    <property type="molecule type" value="Genomic_DNA"/>
</dbReference>
<protein>
    <submittedName>
        <fullName evidence="2">CYTH domain-containing protein</fullName>
    </submittedName>
</protein>
<name>A0A1I0EBE8_9PROT</name>
<organism evidence="2 3">
    <name type="scientific">Nitrosomonas marina</name>
    <dbReference type="NCBI Taxonomy" id="917"/>
    <lineage>
        <taxon>Bacteria</taxon>
        <taxon>Pseudomonadati</taxon>
        <taxon>Pseudomonadota</taxon>
        <taxon>Betaproteobacteria</taxon>
        <taxon>Nitrosomonadales</taxon>
        <taxon>Nitrosomonadaceae</taxon>
        <taxon>Nitrosomonas</taxon>
    </lineage>
</organism>
<dbReference type="InterPro" id="IPR023577">
    <property type="entry name" value="CYTH_domain"/>
</dbReference>
<accession>A0A1I0EBE8</accession>
<feature type="domain" description="CYTH" evidence="1">
    <location>
        <begin position="2"/>
        <end position="211"/>
    </location>
</feature>
<dbReference type="Pfam" id="PF01928">
    <property type="entry name" value="CYTH"/>
    <property type="match status" value="1"/>
</dbReference>
<keyword evidence="3" id="KW-1185">Reference proteome</keyword>
<dbReference type="RefSeq" id="WP_090660036.1">
    <property type="nucleotide sequence ID" value="NZ_FOIA01000026.1"/>
</dbReference>
<dbReference type="CDD" id="cd07756">
    <property type="entry name" value="CYTH-like_Pase_CHAD"/>
    <property type="match status" value="1"/>
</dbReference>
<dbReference type="PROSITE" id="PS51707">
    <property type="entry name" value="CYTH"/>
    <property type="match status" value="1"/>
</dbReference>
<sequence length="214" mass="24953">MSTEVELKLRFPQQFAVQIKQLSLLNTFSIAKPYQQNLYSVYYDTPDFILKNNRIALRLRQEGECWIQTIKSGGTICDGLHQHREWEYPTTDGKLDFTQLPDQRIRYFFSDQKLCQSLQPVFVTDFERTTYLLEPAKNFKLELCIDEGYITINQFDSDISEPICEIELELKSGSKAQLLQFSETLMKYSPCPLIPENKNKAIRGYALLLQKPDS</sequence>
<dbReference type="InterPro" id="IPR033469">
    <property type="entry name" value="CYTH-like_dom_sf"/>
</dbReference>
<dbReference type="SUPFAM" id="SSF55154">
    <property type="entry name" value="CYTH-like phosphatases"/>
    <property type="match status" value="1"/>
</dbReference>
<dbReference type="InterPro" id="IPR039013">
    <property type="entry name" value="YgiF"/>
</dbReference>
<dbReference type="GO" id="GO:0046872">
    <property type="term" value="F:metal ion binding"/>
    <property type="evidence" value="ECO:0007669"/>
    <property type="project" value="TreeGrafter"/>
</dbReference>
<evidence type="ECO:0000259" key="1">
    <source>
        <dbReference type="PROSITE" id="PS51707"/>
    </source>
</evidence>
<evidence type="ECO:0000313" key="2">
    <source>
        <dbReference type="EMBL" id="SET42367.1"/>
    </source>
</evidence>